<protein>
    <recommendedName>
        <fullName evidence="2">Defence against restriction A C-terminal domain-containing protein</fullName>
    </recommendedName>
</protein>
<organism evidence="3 4">
    <name type="scientific">Anaerotruncus colihominis</name>
    <dbReference type="NCBI Taxonomy" id="169435"/>
    <lineage>
        <taxon>Bacteria</taxon>
        <taxon>Bacillati</taxon>
        <taxon>Bacillota</taxon>
        <taxon>Clostridia</taxon>
        <taxon>Eubacteriales</taxon>
        <taxon>Oscillospiraceae</taxon>
        <taxon>Anaerotruncus</taxon>
    </lineage>
</organism>
<feature type="domain" description="Defence against restriction A C-terminal" evidence="2">
    <location>
        <begin position="4"/>
        <end position="71"/>
    </location>
</feature>
<proteinExistence type="predicted"/>
<evidence type="ECO:0000256" key="1">
    <source>
        <dbReference type="SAM" id="MobiDB-lite"/>
    </source>
</evidence>
<evidence type="ECO:0000313" key="4">
    <source>
        <dbReference type="Proteomes" id="UP000260828"/>
    </source>
</evidence>
<reference evidence="3 4" key="1">
    <citation type="submission" date="2018-08" db="EMBL/GenBank/DDBJ databases">
        <title>A genome reference for cultivated species of the human gut microbiota.</title>
        <authorList>
            <person name="Zou Y."/>
            <person name="Xue W."/>
            <person name="Luo G."/>
        </authorList>
    </citation>
    <scope>NUCLEOTIDE SEQUENCE [LARGE SCALE GENOMIC DNA]</scope>
    <source>
        <strain evidence="3 4">TF05-12AC</strain>
    </source>
</reference>
<evidence type="ECO:0000313" key="3">
    <source>
        <dbReference type="EMBL" id="RGE70090.1"/>
    </source>
</evidence>
<feature type="region of interest" description="Disordered" evidence="1">
    <location>
        <begin position="144"/>
        <end position="172"/>
    </location>
</feature>
<dbReference type="InterPro" id="IPR041501">
    <property type="entry name" value="DarA_C"/>
</dbReference>
<dbReference type="AlphaFoldDB" id="A0A3E3ISP1"/>
<feature type="region of interest" description="Disordered" evidence="1">
    <location>
        <begin position="64"/>
        <end position="83"/>
    </location>
</feature>
<name>A0A3E3ISP1_9FIRM</name>
<dbReference type="Pfam" id="PF18789">
    <property type="entry name" value="DarA_C"/>
    <property type="match status" value="1"/>
</dbReference>
<gene>
    <name evidence="3" type="ORF">DXC40_03285</name>
</gene>
<comment type="caution">
    <text evidence="3">The sequence shown here is derived from an EMBL/GenBank/DDBJ whole genome shotgun (WGS) entry which is preliminary data.</text>
</comment>
<evidence type="ECO:0000259" key="2">
    <source>
        <dbReference type="Pfam" id="PF18789"/>
    </source>
</evidence>
<feature type="compositionally biased region" description="Basic and acidic residues" evidence="1">
    <location>
        <begin position="153"/>
        <end position="172"/>
    </location>
</feature>
<accession>A0A3E3ISP1</accession>
<sequence length="172" mass="20454">MDGYKYYSTQRPVDIWTFPEPPDNKPVEIKNYDCDFRIPIPGEAFRAWGELIYAKPLTDKQMEDYELKPSRQNPDLKKRMEEQTHALGKWEDSRHFSERKRLTWFHPDFGSYVLKDFVTPEQLSERFEIMQELQAERREKLSIAAQLRKGSKQAKDHQEPPAKKSGPAHEER</sequence>
<dbReference type="Proteomes" id="UP000260828">
    <property type="component" value="Unassembled WGS sequence"/>
</dbReference>
<dbReference type="RefSeq" id="WP_117546140.1">
    <property type="nucleotide sequence ID" value="NZ_QVME01000001.1"/>
</dbReference>
<dbReference type="EMBL" id="QVME01000001">
    <property type="protein sequence ID" value="RGE70090.1"/>
    <property type="molecule type" value="Genomic_DNA"/>
</dbReference>